<evidence type="ECO:0000256" key="1">
    <source>
        <dbReference type="ARBA" id="ARBA00023015"/>
    </source>
</evidence>
<proteinExistence type="predicted"/>
<dbReference type="PANTHER" id="PTHR43280:SF28">
    <property type="entry name" value="HTH-TYPE TRANSCRIPTIONAL ACTIVATOR RHAS"/>
    <property type="match status" value="1"/>
</dbReference>
<keyword evidence="3" id="KW-0804">Transcription</keyword>
<gene>
    <name evidence="6" type="ORF">GC093_30370</name>
</gene>
<feature type="domain" description="HTH araC/xylS-type" evidence="5">
    <location>
        <begin position="647"/>
        <end position="746"/>
    </location>
</feature>
<name>A0A972GWB5_9BACL</name>
<dbReference type="GO" id="GO:0043565">
    <property type="term" value="F:sequence-specific DNA binding"/>
    <property type="evidence" value="ECO:0007669"/>
    <property type="project" value="InterPro"/>
</dbReference>
<dbReference type="PANTHER" id="PTHR43280">
    <property type="entry name" value="ARAC-FAMILY TRANSCRIPTIONAL REGULATOR"/>
    <property type="match status" value="1"/>
</dbReference>
<evidence type="ECO:0000256" key="2">
    <source>
        <dbReference type="ARBA" id="ARBA00023125"/>
    </source>
</evidence>
<dbReference type="SUPFAM" id="SSF46689">
    <property type="entry name" value="Homeodomain-like"/>
    <property type="match status" value="2"/>
</dbReference>
<protein>
    <submittedName>
        <fullName evidence="6">Helix-turn-helix domain-containing protein</fullName>
    </submittedName>
</protein>
<dbReference type="InterPro" id="IPR041522">
    <property type="entry name" value="CdaR_GGDEF"/>
</dbReference>
<dbReference type="SMART" id="SM00342">
    <property type="entry name" value="HTH_ARAC"/>
    <property type="match status" value="1"/>
</dbReference>
<dbReference type="GO" id="GO:0003700">
    <property type="term" value="F:DNA-binding transcription factor activity"/>
    <property type="evidence" value="ECO:0007669"/>
    <property type="project" value="InterPro"/>
</dbReference>
<dbReference type="PROSITE" id="PS01124">
    <property type="entry name" value="HTH_ARAC_FAMILY_2"/>
    <property type="match status" value="1"/>
</dbReference>
<evidence type="ECO:0000313" key="6">
    <source>
        <dbReference type="EMBL" id="NOU97498.1"/>
    </source>
</evidence>
<keyword evidence="4" id="KW-1133">Transmembrane helix</keyword>
<organism evidence="6 7">
    <name type="scientific">Paenibacillus foliorum</name>
    <dbReference type="NCBI Taxonomy" id="2654974"/>
    <lineage>
        <taxon>Bacteria</taxon>
        <taxon>Bacillati</taxon>
        <taxon>Bacillota</taxon>
        <taxon>Bacilli</taxon>
        <taxon>Bacillales</taxon>
        <taxon>Paenibacillaceae</taxon>
        <taxon>Paenibacillus</taxon>
    </lineage>
</organism>
<keyword evidence="4" id="KW-0812">Transmembrane</keyword>
<evidence type="ECO:0000313" key="7">
    <source>
        <dbReference type="Proteomes" id="UP000641588"/>
    </source>
</evidence>
<keyword evidence="7" id="KW-1185">Reference proteome</keyword>
<dbReference type="Pfam" id="PF17853">
    <property type="entry name" value="GGDEF_2"/>
    <property type="match status" value="1"/>
</dbReference>
<keyword evidence="1" id="KW-0805">Transcription regulation</keyword>
<dbReference type="EMBL" id="WHOD01000118">
    <property type="protein sequence ID" value="NOU97498.1"/>
    <property type="molecule type" value="Genomic_DNA"/>
</dbReference>
<accession>A0A972GWB5</accession>
<dbReference type="AlphaFoldDB" id="A0A972GWB5"/>
<evidence type="ECO:0000256" key="3">
    <source>
        <dbReference type="ARBA" id="ARBA00023163"/>
    </source>
</evidence>
<keyword evidence="4" id="KW-0472">Membrane</keyword>
<dbReference type="InterPro" id="IPR018062">
    <property type="entry name" value="HTH_AraC-typ_CS"/>
</dbReference>
<dbReference type="Pfam" id="PF12833">
    <property type="entry name" value="HTH_18"/>
    <property type="match status" value="1"/>
</dbReference>
<comment type="caution">
    <text evidence="6">The sequence shown here is derived from an EMBL/GenBank/DDBJ whole genome shotgun (WGS) entry which is preliminary data.</text>
</comment>
<feature type="transmembrane region" description="Helical" evidence="4">
    <location>
        <begin position="12"/>
        <end position="32"/>
    </location>
</feature>
<reference evidence="6" key="1">
    <citation type="submission" date="2019-10" db="EMBL/GenBank/DDBJ databases">
        <title>Description of Paenibacillus glebae sp. nov.</title>
        <authorList>
            <person name="Carlier A."/>
            <person name="Qi S."/>
        </authorList>
    </citation>
    <scope>NUCLEOTIDE SEQUENCE</scope>
    <source>
        <strain evidence="6">LMG 31456</strain>
    </source>
</reference>
<dbReference type="RefSeq" id="WP_171655757.1">
    <property type="nucleotide sequence ID" value="NZ_WHOD01000118.1"/>
</dbReference>
<feature type="transmembrane region" description="Helical" evidence="4">
    <location>
        <begin position="261"/>
        <end position="289"/>
    </location>
</feature>
<dbReference type="Gene3D" id="1.10.10.60">
    <property type="entry name" value="Homeodomain-like"/>
    <property type="match status" value="2"/>
</dbReference>
<evidence type="ECO:0000259" key="5">
    <source>
        <dbReference type="PROSITE" id="PS01124"/>
    </source>
</evidence>
<dbReference type="PROSITE" id="PS00041">
    <property type="entry name" value="HTH_ARAC_FAMILY_1"/>
    <property type="match status" value="1"/>
</dbReference>
<dbReference type="InterPro" id="IPR009057">
    <property type="entry name" value="Homeodomain-like_sf"/>
</dbReference>
<dbReference type="InterPro" id="IPR018060">
    <property type="entry name" value="HTH_AraC"/>
</dbReference>
<keyword evidence="2" id="KW-0238">DNA-binding</keyword>
<dbReference type="Proteomes" id="UP000641588">
    <property type="component" value="Unassembled WGS sequence"/>
</dbReference>
<sequence>MRINWRNRLLLSYLPVFFIVVAILILIFFMSMSEFSKEEAKKANEIFVKRILETLDSSLISIDQTITKEVMSNEKLELFFRNDFSTSKYFNDFEASKVLYDLLRYVPLIDSVYLYRNSDQKLLTEKSSPSMAEFGDHKFLLHLIQDGVPRRNTGLRMYKENEEVQTSKPVVTLVKRMMPPFGNEGYIIVNIRLDSLRQLVQPMLDSKISQIDVFDQDGLFLFGNSGRMADKTVHAFPFPYTKVTSDYTKWVGNSSFSDKHLFGLFSVLSYVWMSIGMLTLLAGGLWVFYITRKNYKPIEMIMNHIYKYSQNGSNLAFAGKTDSDEFKFIESGIDNLIEQSIHYKKQNEENQVYRSKHFFQELLEGNLMDDPSKWADEIQHYGLRGDSEGFVVIVVEMDKYSEFIRTYNMKDQNLLKFIISSVLKEVCQNHACAVWAEWIDAHRLGALFPIANNIEDNDKMHVVGEETIRWVAANLPFTITIGVSSLARRMEEVPDAYNDALEALQYKSTLGNNRLLEHNQMVRQPIYKDMFKNLQRIRAITQSYRLGDENWKQEYAKMFEEIQSEPIPKDELMSMMNYMTYQMYRESMELSEELHQVWEQSLPEYNAILEQFDTVAELDARFYDVLNRTAEDMRRIRESKTHYHLIGDMKAYIESHFADPDLSLTSLSDQFELHPNYLSRLFKEEFGEKFIDYLTKMRIEQAKKLLTGTNLTIQDVSVQVGYTLPVSFIRVFKKHVGTTPGDYKKGMLA</sequence>
<evidence type="ECO:0000256" key="4">
    <source>
        <dbReference type="SAM" id="Phobius"/>
    </source>
</evidence>